<dbReference type="OrthoDB" id="7697131at2759"/>
<accession>A0A4C1SAI1</accession>
<evidence type="ECO:0008006" key="3">
    <source>
        <dbReference type="Google" id="ProtNLM"/>
    </source>
</evidence>
<reference evidence="1 2" key="1">
    <citation type="journal article" date="2019" name="Commun. Biol.">
        <title>The bagworm genome reveals a unique fibroin gene that provides high tensile strength.</title>
        <authorList>
            <person name="Kono N."/>
            <person name="Nakamura H."/>
            <person name="Ohtoshi R."/>
            <person name="Tomita M."/>
            <person name="Numata K."/>
            <person name="Arakawa K."/>
        </authorList>
    </citation>
    <scope>NUCLEOTIDE SEQUENCE [LARGE SCALE GENOMIC DNA]</scope>
</reference>
<evidence type="ECO:0000313" key="2">
    <source>
        <dbReference type="Proteomes" id="UP000299102"/>
    </source>
</evidence>
<comment type="caution">
    <text evidence="1">The sequence shown here is derived from an EMBL/GenBank/DDBJ whole genome shotgun (WGS) entry which is preliminary data.</text>
</comment>
<dbReference type="Proteomes" id="UP000299102">
    <property type="component" value="Unassembled WGS sequence"/>
</dbReference>
<dbReference type="AlphaFoldDB" id="A0A4C1SAI1"/>
<sequence length="234" mass="26511">MCKLRRFTIEQTHRRRPQARSAFALHRTERNCGAASTELSGKQGETGTSGYLPEVVPPFAGAEVRNTLKEFHPRKAPGIDGFTADIYQAAIFRDLGMFLAMANKCLELGYFARAWKIAVIKVTLQLEMDEYIRLKFYRPIGNLDDGCSTGIRNDGVKIYDKSDARGVNADLVCVVRLKHEAGARRLLDQEMWLRARSRRILNVDMIPSEHYLRAQAGRGEALGVHRVVDRYDAR</sequence>
<proteinExistence type="predicted"/>
<protein>
    <recommendedName>
        <fullName evidence="3">115 kDa protein in type-1 retrotransposable element R1DM</fullName>
    </recommendedName>
</protein>
<name>A0A4C1SAI1_EUMVA</name>
<keyword evidence="2" id="KW-1185">Reference proteome</keyword>
<gene>
    <name evidence="1" type="ORF">EVAR_497_1</name>
</gene>
<organism evidence="1 2">
    <name type="scientific">Eumeta variegata</name>
    <name type="common">Bagworm moth</name>
    <name type="synonym">Eumeta japonica</name>
    <dbReference type="NCBI Taxonomy" id="151549"/>
    <lineage>
        <taxon>Eukaryota</taxon>
        <taxon>Metazoa</taxon>
        <taxon>Ecdysozoa</taxon>
        <taxon>Arthropoda</taxon>
        <taxon>Hexapoda</taxon>
        <taxon>Insecta</taxon>
        <taxon>Pterygota</taxon>
        <taxon>Neoptera</taxon>
        <taxon>Endopterygota</taxon>
        <taxon>Lepidoptera</taxon>
        <taxon>Glossata</taxon>
        <taxon>Ditrysia</taxon>
        <taxon>Tineoidea</taxon>
        <taxon>Psychidae</taxon>
        <taxon>Oiketicinae</taxon>
        <taxon>Eumeta</taxon>
    </lineage>
</organism>
<evidence type="ECO:0000313" key="1">
    <source>
        <dbReference type="EMBL" id="GBO99202.1"/>
    </source>
</evidence>
<dbReference type="EMBL" id="BGZK01000002">
    <property type="protein sequence ID" value="GBO99202.1"/>
    <property type="molecule type" value="Genomic_DNA"/>
</dbReference>